<dbReference type="GO" id="GO:0005737">
    <property type="term" value="C:cytoplasm"/>
    <property type="evidence" value="ECO:0007669"/>
    <property type="project" value="UniProtKB-SubCell"/>
</dbReference>
<evidence type="ECO:0000256" key="2">
    <source>
        <dbReference type="ARBA" id="ARBA00004496"/>
    </source>
</evidence>
<comment type="caution">
    <text evidence="18">The sequence shown here is derived from an EMBL/GenBank/DDBJ whole genome shotgun (WGS) entry which is preliminary data.</text>
</comment>
<dbReference type="InterPro" id="IPR008183">
    <property type="entry name" value="Aldose_1/G6P_1-epimerase"/>
</dbReference>
<evidence type="ECO:0000256" key="10">
    <source>
        <dbReference type="ARBA" id="ARBA00023235"/>
    </source>
</evidence>
<proteinExistence type="inferred from homology"/>
<evidence type="ECO:0000256" key="5">
    <source>
        <dbReference type="ARBA" id="ARBA00011245"/>
    </source>
</evidence>
<dbReference type="CDD" id="cd09019">
    <property type="entry name" value="galactose_mutarotase_like"/>
    <property type="match status" value="1"/>
</dbReference>
<evidence type="ECO:0000256" key="6">
    <source>
        <dbReference type="ARBA" id="ARBA00013185"/>
    </source>
</evidence>
<evidence type="ECO:0000256" key="7">
    <source>
        <dbReference type="ARBA" id="ARBA00014165"/>
    </source>
</evidence>
<keyword evidence="11 12" id="KW-0119">Carbohydrate metabolism</keyword>
<evidence type="ECO:0000256" key="14">
    <source>
        <dbReference type="PIRSR" id="PIRSR005096-2"/>
    </source>
</evidence>
<evidence type="ECO:0000256" key="9">
    <source>
        <dbReference type="ARBA" id="ARBA00022553"/>
    </source>
</evidence>
<evidence type="ECO:0000256" key="1">
    <source>
        <dbReference type="ARBA" id="ARBA00001614"/>
    </source>
</evidence>
<evidence type="ECO:0000256" key="11">
    <source>
        <dbReference type="ARBA" id="ARBA00023277"/>
    </source>
</evidence>
<feature type="region of interest" description="Disordered" evidence="16">
    <location>
        <begin position="23"/>
        <end position="47"/>
    </location>
</feature>
<dbReference type="GO" id="GO:0006006">
    <property type="term" value="P:glucose metabolic process"/>
    <property type="evidence" value="ECO:0007669"/>
    <property type="project" value="TreeGrafter"/>
</dbReference>
<feature type="binding site" evidence="15">
    <location>
        <begin position="218"/>
        <end position="220"/>
    </location>
    <ligand>
        <name>beta-D-galactose</name>
        <dbReference type="ChEBI" id="CHEBI:27667"/>
    </ligand>
</feature>
<dbReference type="EMBL" id="MQWD01000001">
    <property type="protein sequence ID" value="PAP75013.1"/>
    <property type="molecule type" value="Genomic_DNA"/>
</dbReference>
<dbReference type="NCBIfam" id="NF008277">
    <property type="entry name" value="PRK11055.1"/>
    <property type="match status" value="1"/>
</dbReference>
<dbReference type="PANTHER" id="PTHR10091">
    <property type="entry name" value="ALDOSE-1-EPIMERASE"/>
    <property type="match status" value="1"/>
</dbReference>
<dbReference type="Proteomes" id="UP000216339">
    <property type="component" value="Unassembled WGS sequence"/>
</dbReference>
<dbReference type="PROSITE" id="PS51257">
    <property type="entry name" value="PROKAR_LIPOPROTEIN"/>
    <property type="match status" value="1"/>
</dbReference>
<evidence type="ECO:0000256" key="13">
    <source>
        <dbReference type="PIRSR" id="PIRSR005096-1"/>
    </source>
</evidence>
<organism evidence="18 19">
    <name type="scientific">Rubrivirga marina</name>
    <dbReference type="NCBI Taxonomy" id="1196024"/>
    <lineage>
        <taxon>Bacteria</taxon>
        <taxon>Pseudomonadati</taxon>
        <taxon>Rhodothermota</taxon>
        <taxon>Rhodothermia</taxon>
        <taxon>Rhodothermales</taxon>
        <taxon>Rubricoccaceae</taxon>
        <taxon>Rubrivirga</taxon>
    </lineage>
</organism>
<gene>
    <name evidence="18" type="ORF">BSZ37_00375</name>
</gene>
<keyword evidence="17" id="KW-0732">Signal</keyword>
<dbReference type="GO" id="GO:0030246">
    <property type="term" value="F:carbohydrate binding"/>
    <property type="evidence" value="ECO:0007669"/>
    <property type="project" value="InterPro"/>
</dbReference>
<evidence type="ECO:0000256" key="16">
    <source>
        <dbReference type="SAM" id="MobiDB-lite"/>
    </source>
</evidence>
<dbReference type="OrthoDB" id="9779408at2"/>
<feature type="signal peptide" evidence="17">
    <location>
        <begin position="1"/>
        <end position="20"/>
    </location>
</feature>
<comment type="pathway">
    <text evidence="3 12">Carbohydrate metabolism; hexose metabolism.</text>
</comment>
<dbReference type="PROSITE" id="PS00545">
    <property type="entry name" value="ALDOSE_1_EPIMERASE"/>
    <property type="match status" value="1"/>
</dbReference>
<keyword evidence="8" id="KW-0963">Cytoplasm</keyword>
<dbReference type="UniPathway" id="UPA00242"/>
<dbReference type="AlphaFoldDB" id="A0A271IUY0"/>
<evidence type="ECO:0000313" key="18">
    <source>
        <dbReference type="EMBL" id="PAP75013.1"/>
    </source>
</evidence>
<keyword evidence="10 12" id="KW-0413">Isomerase</keyword>
<dbReference type="InterPro" id="IPR047215">
    <property type="entry name" value="Galactose_mutarotase-like"/>
</dbReference>
<comment type="subcellular location">
    <subcellularLocation>
        <location evidence="2">Cytoplasm</location>
    </subcellularLocation>
</comment>
<dbReference type="InterPro" id="IPR018052">
    <property type="entry name" value="Ald1_epimerase_CS"/>
</dbReference>
<feature type="binding site" evidence="15">
    <location>
        <begin position="120"/>
        <end position="121"/>
    </location>
    <ligand>
        <name>beta-D-galactose</name>
        <dbReference type="ChEBI" id="CHEBI:27667"/>
    </ligand>
</feature>
<dbReference type="EC" id="5.1.3.3" evidence="6 12"/>
<dbReference type="FunFam" id="2.70.98.10:FF:000003">
    <property type="entry name" value="Aldose 1-epimerase"/>
    <property type="match status" value="1"/>
</dbReference>
<name>A0A271IUY0_9BACT</name>
<comment type="similarity">
    <text evidence="4 12">Belongs to the aldose epimerase family.</text>
</comment>
<sequence length="404" mass="43093">MRRSLLLFALPLLFACADDADPTMADDTPAPTDPASRVTSEPFGTLPDGTEATLYTLTNASGSSVSVTDYGGIVTSIVVPDRDGTLADVTLGFDSVEDYASEAYRNALPYFGAIIGRYGNRIGGAQFEIDGETYQLAANNGPNHLHGGETGFDGVMWDAEPVEGEAAVRLTRTSPDGEEGYPGNLDVAVTYTLTDDDRLVIDYEATTDAPTVVNLTNHTYFNLTGDPTNTILDHRLRINSDAFTPVDAGLIPTGEVRPVEGTPFDFRELTRIGDGIDADDEQIGFGPGYDHNWMLRETGGGLTEAARVVEPTTGRVLVVETTEPAIQFYAGNFLDGSITGKGGVSYGRRTGFCLETQHAPDSPNQPDFPSTVLRPGETYRSQTVYGFETQAADASAPADTTADA</sequence>
<keyword evidence="9" id="KW-0597">Phosphoprotein</keyword>
<feature type="binding site" evidence="14">
    <location>
        <position position="290"/>
    </location>
    <ligand>
        <name>beta-D-galactose</name>
        <dbReference type="ChEBI" id="CHEBI:27667"/>
    </ligand>
</feature>
<dbReference type="GO" id="GO:0033499">
    <property type="term" value="P:galactose catabolic process via UDP-galactose, Leloir pathway"/>
    <property type="evidence" value="ECO:0007669"/>
    <property type="project" value="TreeGrafter"/>
</dbReference>
<evidence type="ECO:0000256" key="17">
    <source>
        <dbReference type="SAM" id="SignalP"/>
    </source>
</evidence>
<dbReference type="RefSeq" id="WP_095508639.1">
    <property type="nucleotide sequence ID" value="NZ_MQWD01000001.1"/>
</dbReference>
<evidence type="ECO:0000256" key="3">
    <source>
        <dbReference type="ARBA" id="ARBA00005028"/>
    </source>
</evidence>
<dbReference type="Gene3D" id="2.70.98.10">
    <property type="match status" value="1"/>
</dbReference>
<dbReference type="PIRSF" id="PIRSF005096">
    <property type="entry name" value="GALM"/>
    <property type="match status" value="1"/>
</dbReference>
<comment type="catalytic activity">
    <reaction evidence="1 12">
        <text>alpha-D-glucose = beta-D-glucose</text>
        <dbReference type="Rhea" id="RHEA:10264"/>
        <dbReference type="ChEBI" id="CHEBI:15903"/>
        <dbReference type="ChEBI" id="CHEBI:17925"/>
        <dbReference type="EC" id="5.1.3.3"/>
    </reaction>
</comment>
<feature type="active site" description="Proton donor" evidence="13">
    <location>
        <position position="218"/>
    </location>
</feature>
<reference evidence="18 19" key="1">
    <citation type="submission" date="2016-11" db="EMBL/GenBank/DDBJ databases">
        <title>Study of marine rhodopsin-containing bacteria.</title>
        <authorList>
            <person name="Yoshizawa S."/>
            <person name="Kumagai Y."/>
            <person name="Kogure K."/>
        </authorList>
    </citation>
    <scope>NUCLEOTIDE SEQUENCE [LARGE SCALE GENOMIC DNA]</scope>
    <source>
        <strain evidence="18 19">SAORIC-28</strain>
    </source>
</reference>
<feature type="chain" id="PRO_5013035253" description="Aldose 1-epimerase" evidence="17">
    <location>
        <begin position="21"/>
        <end position="404"/>
    </location>
</feature>
<evidence type="ECO:0000256" key="8">
    <source>
        <dbReference type="ARBA" id="ARBA00022490"/>
    </source>
</evidence>
<protein>
    <recommendedName>
        <fullName evidence="7 12">Aldose 1-epimerase</fullName>
        <ecNumber evidence="6 12">5.1.3.3</ecNumber>
    </recommendedName>
</protein>
<feature type="compositionally biased region" description="Low complexity" evidence="16">
    <location>
        <begin position="23"/>
        <end position="35"/>
    </location>
</feature>
<comment type="subunit">
    <text evidence="5">Monomer.</text>
</comment>
<dbReference type="PANTHER" id="PTHR10091:SF0">
    <property type="entry name" value="GALACTOSE MUTAROTASE"/>
    <property type="match status" value="1"/>
</dbReference>
<evidence type="ECO:0000313" key="19">
    <source>
        <dbReference type="Proteomes" id="UP000216339"/>
    </source>
</evidence>
<feature type="active site" description="Proton acceptor" evidence="13">
    <location>
        <position position="355"/>
    </location>
</feature>
<evidence type="ECO:0000256" key="15">
    <source>
        <dbReference type="PIRSR" id="PIRSR005096-3"/>
    </source>
</evidence>
<dbReference type="InterPro" id="IPR014718">
    <property type="entry name" value="GH-type_carb-bd"/>
</dbReference>
<accession>A0A271IUY0</accession>
<dbReference type="SUPFAM" id="SSF74650">
    <property type="entry name" value="Galactose mutarotase-like"/>
    <property type="match status" value="1"/>
</dbReference>
<evidence type="ECO:0000256" key="4">
    <source>
        <dbReference type="ARBA" id="ARBA00006206"/>
    </source>
</evidence>
<dbReference type="Pfam" id="PF01263">
    <property type="entry name" value="Aldose_epim"/>
    <property type="match status" value="1"/>
</dbReference>
<dbReference type="InterPro" id="IPR011013">
    <property type="entry name" value="Gal_mutarotase_sf_dom"/>
</dbReference>
<dbReference type="GO" id="GO:0004034">
    <property type="term" value="F:aldose 1-epimerase activity"/>
    <property type="evidence" value="ECO:0007669"/>
    <property type="project" value="UniProtKB-EC"/>
</dbReference>
<evidence type="ECO:0000256" key="12">
    <source>
        <dbReference type="PIRNR" id="PIRNR005096"/>
    </source>
</evidence>
<keyword evidence="19" id="KW-1185">Reference proteome</keyword>
<dbReference type="InterPro" id="IPR015443">
    <property type="entry name" value="Aldose_1-epimerase"/>
</dbReference>